<dbReference type="AlphaFoldDB" id="A0AAD9NEM5"/>
<evidence type="ECO:0000313" key="1">
    <source>
        <dbReference type="EMBL" id="KAK2165476.1"/>
    </source>
</evidence>
<dbReference type="Proteomes" id="UP001209878">
    <property type="component" value="Unassembled WGS sequence"/>
</dbReference>
<gene>
    <name evidence="1" type="ORF">NP493_1361g00038</name>
</gene>
<keyword evidence="2" id="KW-1185">Reference proteome</keyword>
<protein>
    <submittedName>
        <fullName evidence="1">Uncharacterized protein</fullName>
    </submittedName>
</protein>
<accession>A0AAD9NEM5</accession>
<name>A0AAD9NEM5_RIDPI</name>
<proteinExistence type="predicted"/>
<sequence>MVYPLYGYGHVSSYYYLVRIVHHRYHICMDCPCMDTDMSLQTATV</sequence>
<evidence type="ECO:0000313" key="2">
    <source>
        <dbReference type="Proteomes" id="UP001209878"/>
    </source>
</evidence>
<reference evidence="1" key="1">
    <citation type="journal article" date="2023" name="Mol. Biol. Evol.">
        <title>Third-Generation Sequencing Reveals the Adaptive Role of the Epigenome in Three Deep-Sea Polychaetes.</title>
        <authorList>
            <person name="Perez M."/>
            <person name="Aroh O."/>
            <person name="Sun Y."/>
            <person name="Lan Y."/>
            <person name="Juniper S.K."/>
            <person name="Young C.R."/>
            <person name="Angers B."/>
            <person name="Qian P.Y."/>
        </authorList>
    </citation>
    <scope>NUCLEOTIDE SEQUENCE</scope>
    <source>
        <strain evidence="1">R07B-5</strain>
    </source>
</reference>
<dbReference type="EMBL" id="JAODUO010001362">
    <property type="protein sequence ID" value="KAK2165476.1"/>
    <property type="molecule type" value="Genomic_DNA"/>
</dbReference>
<comment type="caution">
    <text evidence="1">The sequence shown here is derived from an EMBL/GenBank/DDBJ whole genome shotgun (WGS) entry which is preliminary data.</text>
</comment>
<organism evidence="1 2">
    <name type="scientific">Ridgeia piscesae</name>
    <name type="common">Tubeworm</name>
    <dbReference type="NCBI Taxonomy" id="27915"/>
    <lineage>
        <taxon>Eukaryota</taxon>
        <taxon>Metazoa</taxon>
        <taxon>Spiralia</taxon>
        <taxon>Lophotrochozoa</taxon>
        <taxon>Annelida</taxon>
        <taxon>Polychaeta</taxon>
        <taxon>Sedentaria</taxon>
        <taxon>Canalipalpata</taxon>
        <taxon>Sabellida</taxon>
        <taxon>Siboglinidae</taxon>
        <taxon>Ridgeia</taxon>
    </lineage>
</organism>